<evidence type="ECO:0000256" key="5">
    <source>
        <dbReference type="PROSITE-ProRule" id="PRU00175"/>
    </source>
</evidence>
<dbReference type="PROSITE" id="PS50089">
    <property type="entry name" value="ZF_RING_2"/>
    <property type="match status" value="1"/>
</dbReference>
<feature type="compositionally biased region" description="Polar residues" evidence="7">
    <location>
        <begin position="199"/>
        <end position="210"/>
    </location>
</feature>
<keyword evidence="2 5" id="KW-0863">Zinc-finger</keyword>
<organism evidence="9 10">
    <name type="scientific">Elysia chlorotica</name>
    <name type="common">Eastern emerald elysia</name>
    <name type="synonym">Sea slug</name>
    <dbReference type="NCBI Taxonomy" id="188477"/>
    <lineage>
        <taxon>Eukaryota</taxon>
        <taxon>Metazoa</taxon>
        <taxon>Spiralia</taxon>
        <taxon>Lophotrochozoa</taxon>
        <taxon>Mollusca</taxon>
        <taxon>Gastropoda</taxon>
        <taxon>Heterobranchia</taxon>
        <taxon>Euthyneura</taxon>
        <taxon>Panpulmonata</taxon>
        <taxon>Sacoglossa</taxon>
        <taxon>Placobranchoidea</taxon>
        <taxon>Plakobranchidae</taxon>
        <taxon>Elysia</taxon>
    </lineage>
</organism>
<dbReference type="AlphaFoldDB" id="A0A433SSC2"/>
<feature type="region of interest" description="Disordered" evidence="7">
    <location>
        <begin position="199"/>
        <end position="267"/>
    </location>
</feature>
<evidence type="ECO:0000256" key="3">
    <source>
        <dbReference type="ARBA" id="ARBA00022833"/>
    </source>
</evidence>
<dbReference type="PANTHER" id="PTHR22663">
    <property type="entry name" value="RING FINGER PROTEIN NARYA-RELATED"/>
    <property type="match status" value="1"/>
</dbReference>
<dbReference type="PROSITE" id="PS00518">
    <property type="entry name" value="ZF_RING_1"/>
    <property type="match status" value="1"/>
</dbReference>
<evidence type="ECO:0000259" key="8">
    <source>
        <dbReference type="PROSITE" id="PS50089"/>
    </source>
</evidence>
<dbReference type="GO" id="GO:0007131">
    <property type="term" value="P:reciprocal meiotic recombination"/>
    <property type="evidence" value="ECO:0007669"/>
    <property type="project" value="InterPro"/>
</dbReference>
<keyword evidence="4" id="KW-0469">Meiosis</keyword>
<evidence type="ECO:0000256" key="1">
    <source>
        <dbReference type="ARBA" id="ARBA00022723"/>
    </source>
</evidence>
<dbReference type="OrthoDB" id="2535391at2759"/>
<dbReference type="InterPro" id="IPR001841">
    <property type="entry name" value="Znf_RING"/>
</dbReference>
<dbReference type="Pfam" id="PF14634">
    <property type="entry name" value="zf-RING_5"/>
    <property type="match status" value="1"/>
</dbReference>
<reference evidence="9 10" key="1">
    <citation type="submission" date="2019-01" db="EMBL/GenBank/DDBJ databases">
        <title>A draft genome assembly of the solar-powered sea slug Elysia chlorotica.</title>
        <authorList>
            <person name="Cai H."/>
            <person name="Li Q."/>
            <person name="Fang X."/>
            <person name="Li J."/>
            <person name="Curtis N.E."/>
            <person name="Altenburger A."/>
            <person name="Shibata T."/>
            <person name="Feng M."/>
            <person name="Maeda T."/>
            <person name="Schwartz J.A."/>
            <person name="Shigenobu S."/>
            <person name="Lundholm N."/>
            <person name="Nishiyama T."/>
            <person name="Yang H."/>
            <person name="Hasebe M."/>
            <person name="Li S."/>
            <person name="Pierce S.K."/>
            <person name="Wang J."/>
        </authorList>
    </citation>
    <scope>NUCLEOTIDE SEQUENCE [LARGE SCALE GENOMIC DNA]</scope>
    <source>
        <strain evidence="9">EC2010</strain>
        <tissue evidence="9">Whole organism of an adult</tissue>
    </source>
</reference>
<dbReference type="GO" id="GO:0008270">
    <property type="term" value="F:zinc ion binding"/>
    <property type="evidence" value="ECO:0007669"/>
    <property type="project" value="UniProtKB-KW"/>
</dbReference>
<keyword evidence="3" id="KW-0862">Zinc</keyword>
<feature type="domain" description="RING-type" evidence="8">
    <location>
        <begin position="26"/>
        <end position="67"/>
    </location>
</feature>
<dbReference type="STRING" id="188477.A0A433SSC2"/>
<dbReference type="EMBL" id="RQTK01001105">
    <property type="protein sequence ID" value="RUS72149.1"/>
    <property type="molecule type" value="Genomic_DNA"/>
</dbReference>
<comment type="caution">
    <text evidence="9">The sequence shown here is derived from an EMBL/GenBank/DDBJ whole genome shotgun (WGS) entry which is preliminary data.</text>
</comment>
<evidence type="ECO:0000256" key="2">
    <source>
        <dbReference type="ARBA" id="ARBA00022771"/>
    </source>
</evidence>
<dbReference type="PANTHER" id="PTHR22663:SF17">
    <property type="entry name" value="RING FINGER PROTEIN NARYA-RELATED"/>
    <property type="match status" value="1"/>
</dbReference>
<dbReference type="GO" id="GO:0019789">
    <property type="term" value="F:SUMO transferase activity"/>
    <property type="evidence" value="ECO:0007669"/>
    <property type="project" value="InterPro"/>
</dbReference>
<keyword evidence="10" id="KW-1185">Reference proteome</keyword>
<accession>A0A433SSC2</accession>
<dbReference type="InterPro" id="IPR042123">
    <property type="entry name" value="Zip3/RNF212-like"/>
</dbReference>
<proteinExistence type="predicted"/>
<evidence type="ECO:0000256" key="7">
    <source>
        <dbReference type="SAM" id="MobiDB-lite"/>
    </source>
</evidence>
<dbReference type="GO" id="GO:0007129">
    <property type="term" value="P:homologous chromosome pairing at meiosis"/>
    <property type="evidence" value="ECO:0007669"/>
    <property type="project" value="TreeGrafter"/>
</dbReference>
<evidence type="ECO:0000256" key="4">
    <source>
        <dbReference type="ARBA" id="ARBA00023254"/>
    </source>
</evidence>
<protein>
    <recommendedName>
        <fullName evidence="8">RING-type domain-containing protein</fullName>
    </recommendedName>
</protein>
<feature type="coiled-coil region" evidence="6">
    <location>
        <begin position="116"/>
        <end position="153"/>
    </location>
</feature>
<dbReference type="GO" id="GO:0016925">
    <property type="term" value="P:protein sumoylation"/>
    <property type="evidence" value="ECO:0007669"/>
    <property type="project" value="TreeGrafter"/>
</dbReference>
<gene>
    <name evidence="9" type="ORF">EGW08_020091</name>
</gene>
<dbReference type="InterPro" id="IPR017907">
    <property type="entry name" value="Znf_RING_CS"/>
</dbReference>
<evidence type="ECO:0000256" key="6">
    <source>
        <dbReference type="SAM" id="Coils"/>
    </source>
</evidence>
<evidence type="ECO:0000313" key="10">
    <source>
        <dbReference type="Proteomes" id="UP000271974"/>
    </source>
</evidence>
<sequence>MVVLESPSIPSNHFGTSTSMTTYLHCNSCYFRPGMGVQRRFFITNCSHLYCETCVGSATKDKCKVCKSQCSTLCLSGKIPKEVEGMFMDPYESLKKFMKEYQQKVEFQRSHQRRLMKHMTEQLQRATKKMSEVEKMVHQFQQLQKEHAELKSQNNYLKLLLSQKDGHPRSNSRSGMSPGTIYQSPSQLGCIFGKNQGFTSLQQKPGSGSNIAAGRLSVRMPPSGGRMGPIGDSAYTPIFSRRDGISPTLSSGDPLTVPRPIQFNEKD</sequence>
<name>A0A433SSC2_ELYCH</name>
<evidence type="ECO:0000313" key="9">
    <source>
        <dbReference type="EMBL" id="RUS72149.1"/>
    </source>
</evidence>
<dbReference type="GO" id="GO:0000795">
    <property type="term" value="C:synaptonemal complex"/>
    <property type="evidence" value="ECO:0007669"/>
    <property type="project" value="InterPro"/>
</dbReference>
<keyword evidence="6" id="KW-0175">Coiled coil</keyword>
<dbReference type="Proteomes" id="UP000271974">
    <property type="component" value="Unassembled WGS sequence"/>
</dbReference>
<keyword evidence="1" id="KW-0479">Metal-binding</keyword>